<feature type="domain" description="VOC" evidence="2">
    <location>
        <begin position="12"/>
        <end position="152"/>
    </location>
</feature>
<dbReference type="GO" id="GO:0051213">
    <property type="term" value="F:dioxygenase activity"/>
    <property type="evidence" value="ECO:0007669"/>
    <property type="project" value="UniProtKB-KW"/>
</dbReference>
<organism evidence="3 4">
    <name type="scientific">Chitinophaga terrae</name>
    <name type="common">ex Kim and Jung 2007</name>
    <dbReference type="NCBI Taxonomy" id="408074"/>
    <lineage>
        <taxon>Bacteria</taxon>
        <taxon>Pseudomonadati</taxon>
        <taxon>Bacteroidota</taxon>
        <taxon>Chitinophagia</taxon>
        <taxon>Chitinophagales</taxon>
        <taxon>Chitinophagaceae</taxon>
        <taxon>Chitinophaga</taxon>
    </lineage>
</organism>
<dbReference type="GO" id="GO:0046872">
    <property type="term" value="F:metal ion binding"/>
    <property type="evidence" value="ECO:0007669"/>
    <property type="project" value="UniProtKB-KW"/>
</dbReference>
<dbReference type="RefSeq" id="WP_089765589.1">
    <property type="nucleotide sequence ID" value="NZ_BKAT01000060.1"/>
</dbReference>
<dbReference type="STRING" id="408074.SAMN05660909_05196"/>
<dbReference type="GO" id="GO:0046491">
    <property type="term" value="P:L-methylmalonyl-CoA metabolic process"/>
    <property type="evidence" value="ECO:0007669"/>
    <property type="project" value="TreeGrafter"/>
</dbReference>
<evidence type="ECO:0000313" key="4">
    <source>
        <dbReference type="Proteomes" id="UP000199656"/>
    </source>
</evidence>
<keyword evidence="3" id="KW-0223">Dioxygenase</keyword>
<dbReference type="GO" id="GO:0004493">
    <property type="term" value="F:methylmalonyl-CoA epimerase activity"/>
    <property type="evidence" value="ECO:0007669"/>
    <property type="project" value="TreeGrafter"/>
</dbReference>
<dbReference type="AlphaFoldDB" id="A0A1H4GDA9"/>
<name>A0A1H4GDA9_9BACT</name>
<protein>
    <submittedName>
        <fullName evidence="3">Glyoxalase/Bleomycin resistance protein/Dioxygenase superfamily protein</fullName>
    </submittedName>
</protein>
<evidence type="ECO:0000259" key="2">
    <source>
        <dbReference type="PROSITE" id="PS51819"/>
    </source>
</evidence>
<dbReference type="InterPro" id="IPR029068">
    <property type="entry name" value="Glyas_Bleomycin-R_OHBP_Dase"/>
</dbReference>
<keyword evidence="4" id="KW-1185">Reference proteome</keyword>
<keyword evidence="3" id="KW-0560">Oxidoreductase</keyword>
<reference evidence="4" key="1">
    <citation type="submission" date="2016-10" db="EMBL/GenBank/DDBJ databases">
        <authorList>
            <person name="Varghese N."/>
            <person name="Submissions S."/>
        </authorList>
    </citation>
    <scope>NUCLEOTIDE SEQUENCE [LARGE SCALE GENOMIC DNA]</scope>
    <source>
        <strain evidence="4">DSM 23920</strain>
    </source>
</reference>
<dbReference type="Gene3D" id="3.10.180.10">
    <property type="entry name" value="2,3-Dihydroxybiphenyl 1,2-Dioxygenase, domain 1"/>
    <property type="match status" value="1"/>
</dbReference>
<gene>
    <name evidence="3" type="ORF">SAMN05660909_05196</name>
</gene>
<sequence length="167" mass="19455">MEKTFIDPMFAGFYQIGFVTSDMDRSISFFEKTMGVPKFLKLEKPEIRNQTLYGESLDIDVNLAFGQMGNTNIEIIEPIRGHSTYDEFLKKYEWMGIHHMAVKVFDYDATMKRLTDQGLKIAQAGEVGDSTKFTYLDTVKEYGHYLEVLYFDLGYEKIFDQIKRGDF</sequence>
<dbReference type="PROSITE" id="PS51819">
    <property type="entry name" value="VOC"/>
    <property type="match status" value="1"/>
</dbReference>
<dbReference type="OrthoDB" id="9788468at2"/>
<dbReference type="Proteomes" id="UP000199656">
    <property type="component" value="Unassembled WGS sequence"/>
</dbReference>
<dbReference type="EMBL" id="FNRL01000037">
    <property type="protein sequence ID" value="SEB07534.1"/>
    <property type="molecule type" value="Genomic_DNA"/>
</dbReference>
<proteinExistence type="predicted"/>
<evidence type="ECO:0000256" key="1">
    <source>
        <dbReference type="ARBA" id="ARBA00022723"/>
    </source>
</evidence>
<dbReference type="InterPro" id="IPR051785">
    <property type="entry name" value="MMCE/EMCE_epimerase"/>
</dbReference>
<evidence type="ECO:0000313" key="3">
    <source>
        <dbReference type="EMBL" id="SEB07534.1"/>
    </source>
</evidence>
<dbReference type="PANTHER" id="PTHR43048">
    <property type="entry name" value="METHYLMALONYL-COA EPIMERASE"/>
    <property type="match status" value="1"/>
</dbReference>
<dbReference type="SUPFAM" id="SSF54593">
    <property type="entry name" value="Glyoxalase/Bleomycin resistance protein/Dihydroxybiphenyl dioxygenase"/>
    <property type="match status" value="1"/>
</dbReference>
<accession>A0A1H4GDA9</accession>
<dbReference type="PANTHER" id="PTHR43048:SF3">
    <property type="entry name" value="METHYLMALONYL-COA EPIMERASE, MITOCHONDRIAL"/>
    <property type="match status" value="1"/>
</dbReference>
<dbReference type="Pfam" id="PF13669">
    <property type="entry name" value="Glyoxalase_4"/>
    <property type="match status" value="1"/>
</dbReference>
<keyword evidence="1" id="KW-0479">Metal-binding</keyword>
<dbReference type="InterPro" id="IPR037523">
    <property type="entry name" value="VOC_core"/>
</dbReference>